<evidence type="ECO:0000313" key="4">
    <source>
        <dbReference type="Proteomes" id="UP000320333"/>
    </source>
</evidence>
<evidence type="ECO:0000313" key="3">
    <source>
        <dbReference type="EMBL" id="TPX77995.1"/>
    </source>
</evidence>
<evidence type="ECO:0008006" key="5">
    <source>
        <dbReference type="Google" id="ProtNLM"/>
    </source>
</evidence>
<feature type="compositionally biased region" description="Basic and acidic residues" evidence="1">
    <location>
        <begin position="58"/>
        <end position="75"/>
    </location>
</feature>
<feature type="transmembrane region" description="Helical" evidence="2">
    <location>
        <begin position="475"/>
        <end position="498"/>
    </location>
</feature>
<proteinExistence type="predicted"/>
<protein>
    <recommendedName>
        <fullName evidence="5">Transmembrane protein 135 N-terminal domain-containing protein</fullName>
    </recommendedName>
</protein>
<keyword evidence="2" id="KW-1133">Transmembrane helix</keyword>
<evidence type="ECO:0000256" key="2">
    <source>
        <dbReference type="SAM" id="Phobius"/>
    </source>
</evidence>
<dbReference type="EMBL" id="QEAP01000011">
    <property type="protein sequence ID" value="TPX77995.1"/>
    <property type="molecule type" value="Genomic_DNA"/>
</dbReference>
<dbReference type="PANTHER" id="PTHR12459:SF15">
    <property type="entry name" value="TRANSMEMBRANE PROTEIN 135"/>
    <property type="match status" value="1"/>
</dbReference>
<feature type="region of interest" description="Disordered" evidence="1">
    <location>
        <begin position="49"/>
        <end position="76"/>
    </location>
</feature>
<dbReference type="AlphaFoldDB" id="A0A507FR02"/>
<keyword evidence="2" id="KW-0812">Transmembrane</keyword>
<sequence>MDDAANLERINSAATITNDSDCLSNAKLLDRTQTDLDSDSDFFTEPPTLNSSSMITDPHAHSHESGRSERGEHARKPLSSVSQIVAHAAKGACSSYVLAFGLRGGVSFLLSLTKVVKGKAKLRDSLRFLFADYVFRFSNMVGSFSFIWKLVSNYLRFRESKKVSPPVSKRSSLMIARRNAFIAGSLAGTSVLFETYENRLAVMQQFGVRALQASYNGLKARNLFSFAHGDTLLFSIACGSIMYAYVMAPDTIPKEYNNWMVQTARVSRESLAISRQNNRRIENPSKFQPIDFDTIYDCINRHGGTNAVVALQQAATAYDARIRPDGTLPIVPCSIIHPTDCNCVSYNTALAFKIMSGIAPVYATLNFVPMVLLKTRALMANPISLPLKGIRSTIVSSAFLTAYVGIYMAGICGVRNLVKYEWMHQDHKIMYYILGCIASGTSILMEKKPRRAELAMYVLPKGLQSLFLVMQRRRWIYHVPGSETALSCLSFGVLMTFYQLEPQALSPLLVRILDKVIGKY</sequence>
<organism evidence="3 4">
    <name type="scientific">Chytriomyces confervae</name>
    <dbReference type="NCBI Taxonomy" id="246404"/>
    <lineage>
        <taxon>Eukaryota</taxon>
        <taxon>Fungi</taxon>
        <taxon>Fungi incertae sedis</taxon>
        <taxon>Chytridiomycota</taxon>
        <taxon>Chytridiomycota incertae sedis</taxon>
        <taxon>Chytridiomycetes</taxon>
        <taxon>Chytridiales</taxon>
        <taxon>Chytriomycetaceae</taxon>
        <taxon>Chytriomyces</taxon>
    </lineage>
</organism>
<feature type="transmembrane region" description="Helical" evidence="2">
    <location>
        <begin position="350"/>
        <end position="373"/>
    </location>
</feature>
<dbReference type="Proteomes" id="UP000320333">
    <property type="component" value="Unassembled WGS sequence"/>
</dbReference>
<dbReference type="InterPro" id="IPR026749">
    <property type="entry name" value="Tmem135"/>
</dbReference>
<evidence type="ECO:0000256" key="1">
    <source>
        <dbReference type="SAM" id="MobiDB-lite"/>
    </source>
</evidence>
<dbReference type="OrthoDB" id="291792at2759"/>
<feature type="transmembrane region" description="Helical" evidence="2">
    <location>
        <begin position="394"/>
        <end position="417"/>
    </location>
</feature>
<keyword evidence="4" id="KW-1185">Reference proteome</keyword>
<name>A0A507FR02_9FUNG</name>
<comment type="caution">
    <text evidence="3">The sequence shown here is derived from an EMBL/GenBank/DDBJ whole genome shotgun (WGS) entry which is preliminary data.</text>
</comment>
<accession>A0A507FR02</accession>
<keyword evidence="2" id="KW-0472">Membrane</keyword>
<gene>
    <name evidence="3" type="ORF">CcCBS67573_g00755</name>
</gene>
<dbReference type="PANTHER" id="PTHR12459">
    <property type="entry name" value="TRANSMEMBRANE PROTEIN 135-RELATED"/>
    <property type="match status" value="1"/>
</dbReference>
<reference evidence="3 4" key="1">
    <citation type="journal article" date="2019" name="Sci. Rep.">
        <title>Comparative genomics of chytrid fungi reveal insights into the obligate biotrophic and pathogenic lifestyle of Synchytrium endobioticum.</title>
        <authorList>
            <person name="van de Vossenberg B.T.L.H."/>
            <person name="Warris S."/>
            <person name="Nguyen H.D.T."/>
            <person name="van Gent-Pelzer M.P.E."/>
            <person name="Joly D.L."/>
            <person name="van de Geest H.C."/>
            <person name="Bonants P.J.M."/>
            <person name="Smith D.S."/>
            <person name="Levesque C.A."/>
            <person name="van der Lee T.A.J."/>
        </authorList>
    </citation>
    <scope>NUCLEOTIDE SEQUENCE [LARGE SCALE GENOMIC DNA]</scope>
    <source>
        <strain evidence="3 4">CBS 675.73</strain>
    </source>
</reference>